<sequence length="102" mass="10611">MRVLLLFLVLTVMGADRHGRPHGRADPQTRPGGLASRLTPVAVVYRLGAAGSGIALIVARAAAILGLWSQFGNGIDITSQVDTSAQAPLSADAQVLLGRVDR</sequence>
<reference evidence="1" key="1">
    <citation type="submission" date="2022-10" db="EMBL/GenBank/DDBJ databases">
        <title>The complete genomes of actinobacterial strains from the NBC collection.</title>
        <authorList>
            <person name="Joergensen T.S."/>
            <person name="Alvarez Arevalo M."/>
            <person name="Sterndorff E.B."/>
            <person name="Faurdal D."/>
            <person name="Vuksanovic O."/>
            <person name="Mourched A.-S."/>
            <person name="Charusanti P."/>
            <person name="Shaw S."/>
            <person name="Blin K."/>
            <person name="Weber T."/>
        </authorList>
    </citation>
    <scope>NUCLEOTIDE SEQUENCE</scope>
    <source>
        <strain evidence="1">NBC_00254</strain>
    </source>
</reference>
<evidence type="ECO:0000313" key="2">
    <source>
        <dbReference type="Proteomes" id="UP001432011"/>
    </source>
</evidence>
<evidence type="ECO:0000313" key="1">
    <source>
        <dbReference type="EMBL" id="WUP72617.1"/>
    </source>
</evidence>
<dbReference type="Proteomes" id="UP001432011">
    <property type="component" value="Chromosome"/>
</dbReference>
<gene>
    <name evidence="1" type="ORF">OG913_24705</name>
</gene>
<keyword evidence="2" id="KW-1185">Reference proteome</keyword>
<name>A0ABZ1SLP4_9ACTN</name>
<accession>A0ABZ1SLP4</accession>
<protein>
    <submittedName>
        <fullName evidence="1">DUF6185 family protein</fullName>
    </submittedName>
</protein>
<dbReference type="RefSeq" id="WP_142648024.1">
    <property type="nucleotide sequence ID" value="NZ_CP108085.1"/>
</dbReference>
<organism evidence="1 2">
    <name type="scientific">Microbispora hainanensis</name>
    <dbReference type="NCBI Taxonomy" id="568844"/>
    <lineage>
        <taxon>Bacteria</taxon>
        <taxon>Bacillati</taxon>
        <taxon>Actinomycetota</taxon>
        <taxon>Actinomycetes</taxon>
        <taxon>Streptosporangiales</taxon>
        <taxon>Streptosporangiaceae</taxon>
        <taxon>Microbispora</taxon>
    </lineage>
</organism>
<dbReference type="EMBL" id="CP108085">
    <property type="protein sequence ID" value="WUP72617.1"/>
    <property type="molecule type" value="Genomic_DNA"/>
</dbReference>
<proteinExistence type="predicted"/>